<evidence type="ECO:0000256" key="3">
    <source>
        <dbReference type="ARBA" id="ARBA00022917"/>
    </source>
</evidence>
<evidence type="ECO:0000256" key="5">
    <source>
        <dbReference type="NCBIfam" id="TIGR00168"/>
    </source>
</evidence>
<dbReference type="Pfam" id="PF05198">
    <property type="entry name" value="IF3_N"/>
    <property type="match status" value="1"/>
</dbReference>
<dbReference type="InterPro" id="IPR019815">
    <property type="entry name" value="Translation_initiation_fac_3_C"/>
</dbReference>
<dbReference type="GO" id="GO:0005829">
    <property type="term" value="C:cytosol"/>
    <property type="evidence" value="ECO:0007669"/>
    <property type="project" value="TreeGrafter"/>
</dbReference>
<dbReference type="AlphaFoldDB" id="A0A7C0VBU9"/>
<dbReference type="InterPro" id="IPR036788">
    <property type="entry name" value="T_IF-3_C_sf"/>
</dbReference>
<accession>A0A7C0VBU9</accession>
<reference evidence="9" key="1">
    <citation type="journal article" date="2020" name="mSystems">
        <title>Genome- and Community-Level Interaction Insights into Carbon Utilization and Element Cycling Functions of Hydrothermarchaeota in Hydrothermal Sediment.</title>
        <authorList>
            <person name="Zhou Z."/>
            <person name="Liu Y."/>
            <person name="Xu W."/>
            <person name="Pan J."/>
            <person name="Luo Z.H."/>
            <person name="Li M."/>
        </authorList>
    </citation>
    <scope>NUCLEOTIDE SEQUENCE [LARGE SCALE GENOMIC DNA]</scope>
    <source>
        <strain evidence="9">HyVt-102</strain>
    </source>
</reference>
<dbReference type="GO" id="GO:0043022">
    <property type="term" value="F:ribosome binding"/>
    <property type="evidence" value="ECO:0007669"/>
    <property type="project" value="TreeGrafter"/>
</dbReference>
<dbReference type="PROSITE" id="PS00938">
    <property type="entry name" value="IF3"/>
    <property type="match status" value="1"/>
</dbReference>
<dbReference type="Pfam" id="PF00707">
    <property type="entry name" value="IF3_C"/>
    <property type="match status" value="1"/>
</dbReference>
<comment type="subunit">
    <text evidence="4 6">Monomer.</text>
</comment>
<evidence type="ECO:0000313" key="9">
    <source>
        <dbReference type="EMBL" id="HDI83109.1"/>
    </source>
</evidence>
<evidence type="ECO:0000259" key="8">
    <source>
        <dbReference type="Pfam" id="PF05198"/>
    </source>
</evidence>
<evidence type="ECO:0000259" key="7">
    <source>
        <dbReference type="Pfam" id="PF00707"/>
    </source>
</evidence>
<dbReference type="Proteomes" id="UP000885847">
    <property type="component" value="Unassembled WGS sequence"/>
</dbReference>
<comment type="caution">
    <text evidence="9">The sequence shown here is derived from an EMBL/GenBank/DDBJ whole genome shotgun (WGS) entry which is preliminary data.</text>
</comment>
<evidence type="ECO:0000256" key="1">
    <source>
        <dbReference type="ARBA" id="ARBA00005439"/>
    </source>
</evidence>
<sequence length="179" mass="21086">MAKSYNVNRQIRARRVLVIGPDGTKMGEMDTFEALRKARDLGLDLVEVAPNANPPVCRIMDYSRFLYEEKKKEKKAKKHQQTGMKEMVFHPKIDTNDYNVKLKKIKQFFKSVPRVKIEIRMRGRERMYPELAENLAKRIIEDTSEYAEVTGEIKKDERSVVFHLLQKKKRKVKDAKTEK</sequence>
<dbReference type="Gene3D" id="3.10.20.80">
    <property type="entry name" value="Translation initiation factor 3 (IF-3), N-terminal domain"/>
    <property type="match status" value="1"/>
</dbReference>
<dbReference type="SUPFAM" id="SSF54364">
    <property type="entry name" value="Translation initiation factor IF3, N-terminal domain"/>
    <property type="match status" value="1"/>
</dbReference>
<dbReference type="InterPro" id="IPR019813">
    <property type="entry name" value="Translation_initiation_fac3_CS"/>
</dbReference>
<dbReference type="InterPro" id="IPR001288">
    <property type="entry name" value="Translation_initiation_fac_3"/>
</dbReference>
<dbReference type="HAMAP" id="MF_00080">
    <property type="entry name" value="IF_3"/>
    <property type="match status" value="1"/>
</dbReference>
<protein>
    <recommendedName>
        <fullName evidence="4 5">Translation initiation factor IF-3</fullName>
    </recommendedName>
</protein>
<comment type="similarity">
    <text evidence="1 4 6">Belongs to the IF-3 family.</text>
</comment>
<feature type="domain" description="Translation initiation factor 3 C-terminal" evidence="7">
    <location>
        <begin position="84"/>
        <end position="165"/>
    </location>
</feature>
<comment type="function">
    <text evidence="4 6">IF-3 binds to the 30S ribosomal subunit and shifts the equilibrium between 70S ribosomes and their 50S and 30S subunits in favor of the free subunits, thus enhancing the availability of 30S subunits on which protein synthesis initiation begins.</text>
</comment>
<keyword evidence="4" id="KW-0963">Cytoplasm</keyword>
<dbReference type="PANTHER" id="PTHR10938">
    <property type="entry name" value="TRANSLATION INITIATION FACTOR IF-3"/>
    <property type="match status" value="1"/>
</dbReference>
<organism evidence="9">
    <name type="scientific">candidate division WOR-3 bacterium</name>
    <dbReference type="NCBI Taxonomy" id="2052148"/>
    <lineage>
        <taxon>Bacteria</taxon>
        <taxon>Bacteria division WOR-3</taxon>
    </lineage>
</organism>
<evidence type="ECO:0000256" key="4">
    <source>
        <dbReference type="HAMAP-Rule" id="MF_00080"/>
    </source>
</evidence>
<evidence type="ECO:0000256" key="2">
    <source>
        <dbReference type="ARBA" id="ARBA00022540"/>
    </source>
</evidence>
<dbReference type="GO" id="GO:0032790">
    <property type="term" value="P:ribosome disassembly"/>
    <property type="evidence" value="ECO:0007669"/>
    <property type="project" value="TreeGrafter"/>
</dbReference>
<dbReference type="EMBL" id="DQWE01000234">
    <property type="protein sequence ID" value="HDI83109.1"/>
    <property type="molecule type" value="Genomic_DNA"/>
</dbReference>
<dbReference type="FunFam" id="3.10.20.80:FF:000001">
    <property type="entry name" value="Translation initiation factor IF-3"/>
    <property type="match status" value="1"/>
</dbReference>
<evidence type="ECO:0000256" key="6">
    <source>
        <dbReference type="RuleBase" id="RU000646"/>
    </source>
</evidence>
<gene>
    <name evidence="4" type="primary">infC</name>
    <name evidence="9" type="ORF">ENF18_04895</name>
</gene>
<feature type="domain" description="Translation initiation factor 3 N-terminal" evidence="8">
    <location>
        <begin position="7"/>
        <end position="76"/>
    </location>
</feature>
<dbReference type="GO" id="GO:0016020">
    <property type="term" value="C:membrane"/>
    <property type="evidence" value="ECO:0007669"/>
    <property type="project" value="TreeGrafter"/>
</dbReference>
<name>A0A7C0VBU9_UNCW3</name>
<comment type="subcellular location">
    <subcellularLocation>
        <location evidence="4 6">Cytoplasm</location>
    </subcellularLocation>
</comment>
<dbReference type="InterPro" id="IPR019814">
    <property type="entry name" value="Translation_initiation_fac_3_N"/>
</dbReference>
<proteinExistence type="inferred from homology"/>
<dbReference type="NCBIfam" id="TIGR00168">
    <property type="entry name" value="infC"/>
    <property type="match status" value="1"/>
</dbReference>
<keyword evidence="2 4" id="KW-0396">Initiation factor</keyword>
<dbReference type="Gene3D" id="3.30.110.10">
    <property type="entry name" value="Translation initiation factor 3 (IF-3), C-terminal domain"/>
    <property type="match status" value="1"/>
</dbReference>
<dbReference type="PANTHER" id="PTHR10938:SF0">
    <property type="entry name" value="TRANSLATION INITIATION FACTOR IF-3, MITOCHONDRIAL"/>
    <property type="match status" value="1"/>
</dbReference>
<dbReference type="InterPro" id="IPR036787">
    <property type="entry name" value="T_IF-3_N_sf"/>
</dbReference>
<dbReference type="SUPFAM" id="SSF55200">
    <property type="entry name" value="Translation initiation factor IF3, C-terminal domain"/>
    <property type="match status" value="1"/>
</dbReference>
<keyword evidence="3 4" id="KW-0648">Protein biosynthesis</keyword>
<dbReference type="GO" id="GO:0003743">
    <property type="term" value="F:translation initiation factor activity"/>
    <property type="evidence" value="ECO:0007669"/>
    <property type="project" value="UniProtKB-UniRule"/>
</dbReference>